<evidence type="ECO:0000256" key="1">
    <source>
        <dbReference type="SAM" id="MobiDB-lite"/>
    </source>
</evidence>
<sequence length="199" mass="22554">MSAREVTGRPDRSSPFQPPPRPSISGTGGSTRRSVNFDIDARLTVRAPRSGLLPGHFMTFGPLFRSSYVGESHAESLNAFLVGLMAGRLTEHGSEGEEHVYKAIFREDILLEGPSRWVPLNISGIYRDTAHWRMRGETYTWAFFIDRMPTIFEGVPVENLIRGQDATLYRLWDISFHEDVESGHLLPIRSIRQQSSPRR</sequence>
<evidence type="ECO:0000313" key="2">
    <source>
        <dbReference type="EMBL" id="USL85425.1"/>
    </source>
</evidence>
<protein>
    <submittedName>
        <fullName evidence="2">Matrix protein</fullName>
    </submittedName>
</protein>
<reference evidence="2" key="1">
    <citation type="journal article" date="2022" name="Viruses">
        <title>Virome of Ixodes ricinus, Dermacentor reticulatus, and Haemaphysalis concinna Ticks from Croatia.</title>
        <authorList>
            <person name="Sameroff S."/>
            <person name="Tokarz R."/>
            <person name="Vucelja M."/>
            <person name="Jain K."/>
            <person name="Oleynik A."/>
            <person name="Boljfetic M."/>
            <person name="Bjedov L."/>
            <person name="Yates R.A."/>
            <person name="Margaletic J."/>
            <person name="Oura C.A.L."/>
            <person name="Lipkin W.I."/>
            <person name="Cvetko Krajinovic L."/>
            <person name="Markotic A."/>
        </authorList>
    </citation>
    <scope>NUCLEOTIDE SEQUENCE</scope>
    <source>
        <strain evidence="2">CT3</strain>
    </source>
</reference>
<evidence type="ECO:0000313" key="3">
    <source>
        <dbReference type="Proteomes" id="UP001252344"/>
    </source>
</evidence>
<feature type="region of interest" description="Disordered" evidence="1">
    <location>
        <begin position="1"/>
        <end position="33"/>
    </location>
</feature>
<accession>A0AAE9LUJ3</accession>
<organism evidence="2 3">
    <name type="scientific">Dermacentor reticulatus rhabdovirus 1</name>
    <dbReference type="NCBI Taxonomy" id="2950732"/>
    <lineage>
        <taxon>Viruses</taxon>
        <taxon>Riboviria</taxon>
        <taxon>Orthornavirae</taxon>
        <taxon>Negarnaviricota</taxon>
        <taxon>Haploviricotina</taxon>
        <taxon>Monjiviricetes</taxon>
        <taxon>Mononegavirales</taxon>
        <taxon>Rhabdoviridae</taxon>
        <taxon>Alpharhabdovirinae</taxon>
        <taxon>Alpharicinrhavirus</taxon>
        <taxon>Alpharicinrhavirus reticulatus</taxon>
    </lineage>
</organism>
<dbReference type="EMBL" id="ON684361">
    <property type="protein sequence ID" value="USL85425.1"/>
    <property type="molecule type" value="Viral_cRNA"/>
</dbReference>
<proteinExistence type="predicted"/>
<name>A0AAE9LUJ3_9RHAB</name>
<dbReference type="Proteomes" id="UP001252344">
    <property type="component" value="Segment"/>
</dbReference>
<feature type="compositionally biased region" description="Basic and acidic residues" evidence="1">
    <location>
        <begin position="1"/>
        <end position="12"/>
    </location>
</feature>
<keyword evidence="3" id="KW-1185">Reference proteome</keyword>